<comment type="caution">
    <text evidence="2">The sequence shown here is derived from an EMBL/GenBank/DDBJ whole genome shotgun (WGS) entry which is preliminary data.</text>
</comment>
<accession>A0AAV8QKH2</accession>
<evidence type="ECO:0000256" key="1">
    <source>
        <dbReference type="SAM" id="MobiDB-lite"/>
    </source>
</evidence>
<dbReference type="Gene3D" id="1.10.10.60">
    <property type="entry name" value="Homeodomain-like"/>
    <property type="match status" value="1"/>
</dbReference>
<reference evidence="2 3" key="1">
    <citation type="submission" date="2022-12" db="EMBL/GenBank/DDBJ databases">
        <title>Chromosome-scale assembly of the Ensete ventricosum genome.</title>
        <authorList>
            <person name="Dussert Y."/>
            <person name="Stocks J."/>
            <person name="Wendawek A."/>
            <person name="Woldeyes F."/>
            <person name="Nichols R.A."/>
            <person name="Borrell J.S."/>
        </authorList>
    </citation>
    <scope>NUCLEOTIDE SEQUENCE [LARGE SCALE GENOMIC DNA]</scope>
    <source>
        <strain evidence="3">cv. Maze</strain>
        <tissue evidence="2">Seeds</tissue>
    </source>
</reference>
<organism evidence="2 3">
    <name type="scientific">Ensete ventricosum</name>
    <name type="common">Abyssinian banana</name>
    <name type="synonym">Musa ensete</name>
    <dbReference type="NCBI Taxonomy" id="4639"/>
    <lineage>
        <taxon>Eukaryota</taxon>
        <taxon>Viridiplantae</taxon>
        <taxon>Streptophyta</taxon>
        <taxon>Embryophyta</taxon>
        <taxon>Tracheophyta</taxon>
        <taxon>Spermatophyta</taxon>
        <taxon>Magnoliopsida</taxon>
        <taxon>Liliopsida</taxon>
        <taxon>Zingiberales</taxon>
        <taxon>Musaceae</taxon>
        <taxon>Ensete</taxon>
    </lineage>
</organism>
<keyword evidence="3" id="KW-1185">Reference proteome</keyword>
<evidence type="ECO:0000313" key="2">
    <source>
        <dbReference type="EMBL" id="KAJ8476297.1"/>
    </source>
</evidence>
<dbReference type="SUPFAM" id="SSF46689">
    <property type="entry name" value="Homeodomain-like"/>
    <property type="match status" value="1"/>
</dbReference>
<evidence type="ECO:0000313" key="3">
    <source>
        <dbReference type="Proteomes" id="UP001222027"/>
    </source>
</evidence>
<feature type="compositionally biased region" description="Polar residues" evidence="1">
    <location>
        <begin position="83"/>
        <end position="98"/>
    </location>
</feature>
<name>A0AAV8QKH2_ENSVE</name>
<sequence>MILHRNDHGHPIAGVRSVAKPAPLPRTQFSEYQKARMAEFADSIGWRIKRNCNRTHDEMLGLCRDIGVTLKCFKQWVHNNRQKLSSSAAGNSVATATTAREDGGSDVDTADGSAEEEEEERA</sequence>
<feature type="compositionally biased region" description="Acidic residues" evidence="1">
    <location>
        <begin position="104"/>
        <end position="122"/>
    </location>
</feature>
<feature type="region of interest" description="Disordered" evidence="1">
    <location>
        <begin position="83"/>
        <end position="122"/>
    </location>
</feature>
<proteinExistence type="predicted"/>
<dbReference type="InterPro" id="IPR009057">
    <property type="entry name" value="Homeodomain-like_sf"/>
</dbReference>
<dbReference type="EMBL" id="JAQQAF010000006">
    <property type="protein sequence ID" value="KAJ8476297.1"/>
    <property type="molecule type" value="Genomic_DNA"/>
</dbReference>
<dbReference type="AlphaFoldDB" id="A0AAV8QKH2"/>
<gene>
    <name evidence="2" type="ORF">OPV22_020024</name>
</gene>
<dbReference type="Proteomes" id="UP001222027">
    <property type="component" value="Unassembled WGS sequence"/>
</dbReference>
<protein>
    <recommendedName>
        <fullName evidence="4">Homeobox domain-containing protein</fullName>
    </recommendedName>
</protein>
<evidence type="ECO:0008006" key="4">
    <source>
        <dbReference type="Google" id="ProtNLM"/>
    </source>
</evidence>